<dbReference type="SUPFAM" id="SSF53383">
    <property type="entry name" value="PLP-dependent transferases"/>
    <property type="match status" value="1"/>
</dbReference>
<feature type="domain" description="Aminotransferase class V" evidence="3">
    <location>
        <begin position="2"/>
        <end position="352"/>
    </location>
</feature>
<evidence type="ECO:0000256" key="2">
    <source>
        <dbReference type="ARBA" id="ARBA00022898"/>
    </source>
</evidence>
<dbReference type="PANTHER" id="PTHR11601:SF50">
    <property type="entry name" value="CYSTEINE DESULFURASE ISCS 2-RELATED"/>
    <property type="match status" value="1"/>
</dbReference>
<dbReference type="InterPro" id="IPR015421">
    <property type="entry name" value="PyrdxlP-dep_Trfase_major"/>
</dbReference>
<evidence type="ECO:0000259" key="3">
    <source>
        <dbReference type="Pfam" id="PF00266"/>
    </source>
</evidence>
<sequence>MIYLDNSATTQPRKEVLDAFVKVNEQFYANPASLHMLGNQAEDLLETARNQLKEQLQMESVVFTSGGTEANNLALFGTARSYQHRGKHIVTAQTEHSSVSNSLAALEREGFKITRLSVNHSGEINVDELENSLQSDTILVSLMHVNNEIGTIHPVADIARLLKKKRIFFHVDAAQSMGKLEFDPTALPDLITISAHKIHGLKGSGLLAYSGVELETIQYGGGQESGIRSGTVSVPNAVALAKALRLAEPNPLYRKWNQDLRQFFSEFNGVKIVSPKQAAAHILAVAVKGVKGEILVSGLQKESIIVSTSSACSSKGANTSHVVQAIGLPREFKDGVMRISFGNFTEERDIIALQSAFQRVYRMIKGANHL</sequence>
<dbReference type="EMBL" id="AJYB01000027">
    <property type="protein sequence ID" value="EIM06629.1"/>
    <property type="molecule type" value="Genomic_DNA"/>
</dbReference>
<dbReference type="eggNOG" id="COG1104">
    <property type="taxonomic scope" value="Bacteria"/>
</dbReference>
<keyword evidence="7" id="KW-1185">Reference proteome</keyword>
<reference evidence="5 6" key="1">
    <citation type="journal article" date="2012" name="J. Bacteriol.">
        <title>Genome Sequence of the Antarctic Psychrophile Bacterium Planococcus antarcticus DSM 14505.</title>
        <authorList>
            <person name="Margolles A."/>
            <person name="Gueimonde M."/>
            <person name="Sanchez B."/>
        </authorList>
    </citation>
    <scope>NUCLEOTIDE SEQUENCE [LARGE SCALE GENOMIC DNA]</scope>
    <source>
        <strain evidence="5 6">DSM 14505</strain>
    </source>
</reference>
<dbReference type="KEGG" id="pana:BBH88_14510"/>
<evidence type="ECO:0000313" key="5">
    <source>
        <dbReference type="EMBL" id="EIM06629.1"/>
    </source>
</evidence>
<dbReference type="Pfam" id="PF00266">
    <property type="entry name" value="Aminotran_5"/>
    <property type="match status" value="1"/>
</dbReference>
<name>A0A1C7DJH9_9BACL</name>
<evidence type="ECO:0000313" key="6">
    <source>
        <dbReference type="Proteomes" id="UP000004725"/>
    </source>
</evidence>
<dbReference type="Gene3D" id="3.90.1150.10">
    <property type="entry name" value="Aspartate Aminotransferase, domain 1"/>
    <property type="match status" value="1"/>
</dbReference>
<dbReference type="GO" id="GO:0008483">
    <property type="term" value="F:transaminase activity"/>
    <property type="evidence" value="ECO:0007669"/>
    <property type="project" value="UniProtKB-KW"/>
</dbReference>
<keyword evidence="4" id="KW-0032">Aminotransferase</keyword>
<dbReference type="InterPro" id="IPR000192">
    <property type="entry name" value="Aminotrans_V_dom"/>
</dbReference>
<organism evidence="5 6">
    <name type="scientific">Planococcus antarcticus DSM 14505</name>
    <dbReference type="NCBI Taxonomy" id="1185653"/>
    <lineage>
        <taxon>Bacteria</taxon>
        <taxon>Bacillati</taxon>
        <taxon>Bacillota</taxon>
        <taxon>Bacilli</taxon>
        <taxon>Bacillales</taxon>
        <taxon>Caryophanaceae</taxon>
        <taxon>Planococcus</taxon>
    </lineage>
</organism>
<gene>
    <name evidence="5" type="ORF">A1A1_10091</name>
    <name evidence="4" type="ORF">BBH88_14510</name>
</gene>
<dbReference type="InterPro" id="IPR015422">
    <property type="entry name" value="PyrdxlP-dep_Trfase_small"/>
</dbReference>
<accession>A0A1C7DJH9</accession>
<dbReference type="InterPro" id="IPR016454">
    <property type="entry name" value="Cysteine_dSase"/>
</dbReference>
<keyword evidence="2" id="KW-0663">Pyridoxal phosphate</keyword>
<dbReference type="PIRSF" id="PIRSF005572">
    <property type="entry name" value="NifS"/>
    <property type="match status" value="1"/>
</dbReference>
<proteinExistence type="predicted"/>
<evidence type="ECO:0000256" key="1">
    <source>
        <dbReference type="ARBA" id="ARBA00001933"/>
    </source>
</evidence>
<dbReference type="Gene3D" id="3.40.640.10">
    <property type="entry name" value="Type I PLP-dependent aspartate aminotransferase-like (Major domain)"/>
    <property type="match status" value="1"/>
</dbReference>
<dbReference type="OrthoDB" id="9808002at2"/>
<evidence type="ECO:0000313" key="7">
    <source>
        <dbReference type="Proteomes" id="UP000092661"/>
    </source>
</evidence>
<dbReference type="PANTHER" id="PTHR11601">
    <property type="entry name" value="CYSTEINE DESULFURYLASE FAMILY MEMBER"/>
    <property type="match status" value="1"/>
</dbReference>
<evidence type="ECO:0000313" key="4">
    <source>
        <dbReference type="EMBL" id="ANU11421.1"/>
    </source>
</evidence>
<reference evidence="7" key="2">
    <citation type="submission" date="2016-07" db="EMBL/GenBank/DDBJ databases">
        <authorList>
            <person name="See-Too W.S."/>
        </authorList>
    </citation>
    <scope>NUCLEOTIDE SEQUENCE [LARGE SCALE GENOMIC DNA]</scope>
    <source>
        <strain evidence="7">DSM 14505</strain>
    </source>
</reference>
<keyword evidence="4" id="KW-0808">Transferase</keyword>
<dbReference type="AlphaFoldDB" id="A0A1C7DJH9"/>
<dbReference type="RefSeq" id="WP_006829999.1">
    <property type="nucleotide sequence ID" value="NZ_AJYB01000027.1"/>
</dbReference>
<comment type="cofactor">
    <cofactor evidence="1">
        <name>pyridoxal 5'-phosphate</name>
        <dbReference type="ChEBI" id="CHEBI:597326"/>
    </cofactor>
</comment>
<dbReference type="Proteomes" id="UP000092661">
    <property type="component" value="Chromosome"/>
</dbReference>
<dbReference type="Proteomes" id="UP000004725">
    <property type="component" value="Unassembled WGS sequence"/>
</dbReference>
<dbReference type="EMBL" id="CP016534">
    <property type="protein sequence ID" value="ANU11421.1"/>
    <property type="molecule type" value="Genomic_DNA"/>
</dbReference>
<protein>
    <submittedName>
        <fullName evidence="4">Aminotransferase class V</fullName>
    </submittedName>
    <submittedName>
        <fullName evidence="5">Cysteine desulfurase 1</fullName>
    </submittedName>
</protein>
<dbReference type="InterPro" id="IPR015424">
    <property type="entry name" value="PyrdxlP-dep_Trfase"/>
</dbReference>
<reference evidence="4" key="3">
    <citation type="submission" date="2016-10" db="EMBL/GenBank/DDBJ databases">
        <authorList>
            <person name="See-Too W.S."/>
        </authorList>
    </citation>
    <scope>NUCLEOTIDE SEQUENCE</scope>
    <source>
        <strain evidence="4">DSM 14505</strain>
    </source>
</reference>